<keyword evidence="3" id="KW-1185">Reference proteome</keyword>
<dbReference type="EMBL" id="BGPR01000490">
    <property type="protein sequence ID" value="GBM22985.1"/>
    <property type="molecule type" value="Genomic_DNA"/>
</dbReference>
<gene>
    <name evidence="2" type="ORF">AVEN_172332_1</name>
</gene>
<accession>A0A4Y2E598</accession>
<organism evidence="2 3">
    <name type="scientific">Araneus ventricosus</name>
    <name type="common">Orbweaver spider</name>
    <name type="synonym">Epeira ventricosa</name>
    <dbReference type="NCBI Taxonomy" id="182803"/>
    <lineage>
        <taxon>Eukaryota</taxon>
        <taxon>Metazoa</taxon>
        <taxon>Ecdysozoa</taxon>
        <taxon>Arthropoda</taxon>
        <taxon>Chelicerata</taxon>
        <taxon>Arachnida</taxon>
        <taxon>Araneae</taxon>
        <taxon>Araneomorphae</taxon>
        <taxon>Entelegynae</taxon>
        <taxon>Araneoidea</taxon>
        <taxon>Araneidae</taxon>
        <taxon>Araneus</taxon>
    </lineage>
</organism>
<dbReference type="Proteomes" id="UP000499080">
    <property type="component" value="Unassembled WGS sequence"/>
</dbReference>
<feature type="region of interest" description="Disordered" evidence="1">
    <location>
        <begin position="26"/>
        <end position="48"/>
    </location>
</feature>
<dbReference type="AlphaFoldDB" id="A0A4Y2E598"/>
<reference evidence="2 3" key="1">
    <citation type="journal article" date="2019" name="Sci. Rep.">
        <title>Orb-weaving spider Araneus ventricosus genome elucidates the spidroin gene catalogue.</title>
        <authorList>
            <person name="Kono N."/>
            <person name="Nakamura H."/>
            <person name="Ohtoshi R."/>
            <person name="Moran D.A.P."/>
            <person name="Shinohara A."/>
            <person name="Yoshida Y."/>
            <person name="Fujiwara M."/>
            <person name="Mori M."/>
            <person name="Tomita M."/>
            <person name="Arakawa K."/>
        </authorList>
    </citation>
    <scope>NUCLEOTIDE SEQUENCE [LARGE SCALE GENOMIC DNA]</scope>
</reference>
<comment type="caution">
    <text evidence="2">The sequence shown here is derived from an EMBL/GenBank/DDBJ whole genome shotgun (WGS) entry which is preliminary data.</text>
</comment>
<protein>
    <submittedName>
        <fullName evidence="2">Uncharacterized protein</fullName>
    </submittedName>
</protein>
<sequence length="95" mass="10662">MHDLKCLRYFAINLSGVGRQVTPGCVTSRSSLPPEGSRARKERKSPPTHELCNDLFHCTSEPPVIEDNSPLGANEDCCSSQPVVCMEYFWRDIFC</sequence>
<evidence type="ECO:0000256" key="1">
    <source>
        <dbReference type="SAM" id="MobiDB-lite"/>
    </source>
</evidence>
<evidence type="ECO:0000313" key="2">
    <source>
        <dbReference type="EMBL" id="GBM22985.1"/>
    </source>
</evidence>
<name>A0A4Y2E598_ARAVE</name>
<evidence type="ECO:0000313" key="3">
    <source>
        <dbReference type="Proteomes" id="UP000499080"/>
    </source>
</evidence>
<proteinExistence type="predicted"/>